<dbReference type="Pfam" id="PF00480">
    <property type="entry name" value="ROK"/>
    <property type="match status" value="1"/>
</dbReference>
<reference evidence="2 3" key="1">
    <citation type="submission" date="2016-06" db="EMBL/GenBank/DDBJ databases">
        <authorList>
            <person name="Kjaerup R.B."/>
            <person name="Dalgaard T.S."/>
            <person name="Juul-Madsen H.R."/>
        </authorList>
    </citation>
    <scope>NUCLEOTIDE SEQUENCE [LARGE SCALE GENOMIC DNA]</scope>
    <source>
        <strain evidence="2 3">DSM 43904</strain>
    </source>
</reference>
<evidence type="ECO:0000256" key="1">
    <source>
        <dbReference type="ARBA" id="ARBA00006479"/>
    </source>
</evidence>
<keyword evidence="2" id="KW-0808">Transferase</keyword>
<accession>A0A1C5I4C3</accession>
<dbReference type="Gene3D" id="3.30.420.40">
    <property type="match status" value="2"/>
</dbReference>
<protein>
    <submittedName>
        <fullName evidence="2">Glucokinase</fullName>
    </submittedName>
</protein>
<dbReference type="PANTHER" id="PTHR18964">
    <property type="entry name" value="ROK (REPRESSOR, ORF, KINASE) FAMILY"/>
    <property type="match status" value="1"/>
</dbReference>
<dbReference type="GO" id="GO:0016301">
    <property type="term" value="F:kinase activity"/>
    <property type="evidence" value="ECO:0007669"/>
    <property type="project" value="UniProtKB-KW"/>
</dbReference>
<name>A0A1C5I4C3_9ACTN</name>
<dbReference type="EMBL" id="LT607750">
    <property type="protein sequence ID" value="SCG53017.1"/>
    <property type="molecule type" value="Genomic_DNA"/>
</dbReference>
<gene>
    <name evidence="2" type="ORF">GA0070609_2742</name>
</gene>
<sequence>MPEARNHAEAVTALDIGGTKTAAAIVTRRGEILDRVTAATPGRAGASAVLDTAAGLVEQLRARSAGTPVRALGVGSAGVIDHRSGRVLSATDVLTGWAGTDLRGTLRRRLGLPVTVINDVHAHALGEARHGVAAGRDTVLYVAVGTGVGASFVVGGTVLAGAHSAAGHAGHQPSPYAGSLPCTCGGQGHLEAIAAGPGLAGEYARRTGRPVDDLRSVAARAEDGDDTARDVVALGGAAVGSAVGGLVNLLDPHAVVVGGGVTGLGAPWWQALRDAVRRETLPSLADVPVLASALGSDAPLLGAASLAWEVLA</sequence>
<dbReference type="RefSeq" id="WP_088994150.1">
    <property type="nucleotide sequence ID" value="NZ_LT607750.1"/>
</dbReference>
<dbReference type="AlphaFoldDB" id="A0A1C5I4C3"/>
<keyword evidence="3" id="KW-1185">Reference proteome</keyword>
<evidence type="ECO:0000313" key="3">
    <source>
        <dbReference type="Proteomes" id="UP000198217"/>
    </source>
</evidence>
<dbReference type="InterPro" id="IPR043129">
    <property type="entry name" value="ATPase_NBD"/>
</dbReference>
<organism evidence="2 3">
    <name type="scientific">Micromonospora echinaurantiaca</name>
    <dbReference type="NCBI Taxonomy" id="47857"/>
    <lineage>
        <taxon>Bacteria</taxon>
        <taxon>Bacillati</taxon>
        <taxon>Actinomycetota</taxon>
        <taxon>Actinomycetes</taxon>
        <taxon>Micromonosporales</taxon>
        <taxon>Micromonosporaceae</taxon>
        <taxon>Micromonospora</taxon>
    </lineage>
</organism>
<comment type="similarity">
    <text evidence="1">Belongs to the ROK (NagC/XylR) family.</text>
</comment>
<dbReference type="InterPro" id="IPR000600">
    <property type="entry name" value="ROK"/>
</dbReference>
<dbReference type="SUPFAM" id="SSF53067">
    <property type="entry name" value="Actin-like ATPase domain"/>
    <property type="match status" value="1"/>
</dbReference>
<keyword evidence="2" id="KW-0418">Kinase</keyword>
<dbReference type="PANTHER" id="PTHR18964:SF169">
    <property type="entry name" value="N-ACETYLMANNOSAMINE KINASE"/>
    <property type="match status" value="1"/>
</dbReference>
<evidence type="ECO:0000313" key="2">
    <source>
        <dbReference type="EMBL" id="SCG53017.1"/>
    </source>
</evidence>
<proteinExistence type="inferred from homology"/>
<dbReference type="Proteomes" id="UP000198217">
    <property type="component" value="Chromosome I"/>
</dbReference>